<dbReference type="InterPro" id="IPR036396">
    <property type="entry name" value="Cyt_P450_sf"/>
</dbReference>
<reference evidence="7" key="1">
    <citation type="submission" date="2014-01" db="EMBL/GenBank/DDBJ databases">
        <authorList>
            <person name="Brown-Elliot B."/>
            <person name="Wallace R."/>
            <person name="Lenaerts A."/>
            <person name="Ordway D."/>
            <person name="DeGroote M.A."/>
            <person name="Parker T."/>
            <person name="Sizemore C."/>
            <person name="Tallon L.J."/>
            <person name="Sadzewicz L.K."/>
            <person name="Sengamalay N."/>
            <person name="Fraser C.M."/>
            <person name="Hine E."/>
            <person name="Shefchek K.A."/>
            <person name="Das S.P."/>
            <person name="Tettelin H."/>
        </authorList>
    </citation>
    <scope>NUCLEOTIDE SEQUENCE [LARGE SCALE GENOMIC DNA]</scope>
    <source>
        <strain evidence="7">4042</strain>
    </source>
</reference>
<accession>X8BH59</accession>
<evidence type="ECO:0000256" key="3">
    <source>
        <dbReference type="ARBA" id="ARBA00022723"/>
    </source>
</evidence>
<keyword evidence="4" id="KW-0560">Oxidoreductase</keyword>
<dbReference type="SUPFAM" id="SSF48264">
    <property type="entry name" value="Cytochrome P450"/>
    <property type="match status" value="1"/>
</dbReference>
<dbReference type="PANTHER" id="PTHR46696:SF1">
    <property type="entry name" value="CYTOCHROME P450 YJIB-RELATED"/>
    <property type="match status" value="1"/>
</dbReference>
<dbReference type="Pfam" id="PF00067">
    <property type="entry name" value="p450"/>
    <property type="match status" value="1"/>
</dbReference>
<dbReference type="InterPro" id="IPR002397">
    <property type="entry name" value="Cyt_P450_B"/>
</dbReference>
<dbReference type="Gene3D" id="1.10.630.10">
    <property type="entry name" value="Cytochrome P450"/>
    <property type="match status" value="1"/>
</dbReference>
<evidence type="ECO:0000256" key="6">
    <source>
        <dbReference type="ARBA" id="ARBA00023033"/>
    </source>
</evidence>
<evidence type="ECO:0000256" key="2">
    <source>
        <dbReference type="ARBA" id="ARBA00022617"/>
    </source>
</evidence>
<comment type="similarity">
    <text evidence="1">Belongs to the cytochrome P450 family.</text>
</comment>
<keyword evidence="5" id="KW-0408">Iron</keyword>
<dbReference type="PANTHER" id="PTHR46696">
    <property type="entry name" value="P450, PUTATIVE (EUROFUNG)-RELATED"/>
    <property type="match status" value="1"/>
</dbReference>
<dbReference type="AlphaFoldDB" id="X8BH59"/>
<dbReference type="GO" id="GO:0004497">
    <property type="term" value="F:monooxygenase activity"/>
    <property type="evidence" value="ECO:0007669"/>
    <property type="project" value="UniProtKB-KW"/>
</dbReference>
<protein>
    <submittedName>
        <fullName evidence="7">Cytochrome P450 family protein</fullName>
    </submittedName>
</protein>
<dbReference type="EMBL" id="JAOB01000042">
    <property type="protein sequence ID" value="EUA42395.1"/>
    <property type="molecule type" value="Genomic_DNA"/>
</dbReference>
<evidence type="ECO:0000256" key="5">
    <source>
        <dbReference type="ARBA" id="ARBA00023004"/>
    </source>
</evidence>
<dbReference type="GO" id="GO:0016705">
    <property type="term" value="F:oxidoreductase activity, acting on paired donors, with incorporation or reduction of molecular oxygen"/>
    <property type="evidence" value="ECO:0007669"/>
    <property type="project" value="InterPro"/>
</dbReference>
<keyword evidence="2" id="KW-0349">Heme</keyword>
<evidence type="ECO:0000256" key="4">
    <source>
        <dbReference type="ARBA" id="ARBA00023002"/>
    </source>
</evidence>
<dbReference type="GO" id="GO:0005506">
    <property type="term" value="F:iron ion binding"/>
    <property type="evidence" value="ECO:0007669"/>
    <property type="project" value="InterPro"/>
</dbReference>
<dbReference type="InterPro" id="IPR001128">
    <property type="entry name" value="Cyt_P450"/>
</dbReference>
<gene>
    <name evidence="7" type="ORF">I553_6255</name>
</gene>
<dbReference type="GO" id="GO:0020037">
    <property type="term" value="F:heme binding"/>
    <property type="evidence" value="ECO:0007669"/>
    <property type="project" value="InterPro"/>
</dbReference>
<evidence type="ECO:0000313" key="7">
    <source>
        <dbReference type="EMBL" id="EUA42395.1"/>
    </source>
</evidence>
<dbReference type="PRINTS" id="PR00359">
    <property type="entry name" value="BP450"/>
</dbReference>
<comment type="caution">
    <text evidence="7">The sequence shown here is derived from an EMBL/GenBank/DDBJ whole genome shotgun (WGS) entry which is preliminary data.</text>
</comment>
<proteinExistence type="inferred from homology"/>
<keyword evidence="3" id="KW-0479">Metal-binding</keyword>
<sequence length="109" mass="12200">MRCRARRRPHPARDLVVVSLAGANRDPAVFTDPDRFDVYRANARLNVAFAQGSHYCLGAQLARTETAIAIARLLDRLPGLQLGPRHPNAPRGMVFRKPPVLHVRWTAAR</sequence>
<evidence type="ECO:0000256" key="1">
    <source>
        <dbReference type="ARBA" id="ARBA00010617"/>
    </source>
</evidence>
<dbReference type="PATRIC" id="fig|1299334.3.peg.4415"/>
<keyword evidence="6" id="KW-0503">Monooxygenase</keyword>
<name>X8BH59_MYCXE</name>
<organism evidence="7">
    <name type="scientific">Mycobacterium xenopi 4042</name>
    <dbReference type="NCBI Taxonomy" id="1299334"/>
    <lineage>
        <taxon>Bacteria</taxon>
        <taxon>Bacillati</taxon>
        <taxon>Actinomycetota</taxon>
        <taxon>Actinomycetes</taxon>
        <taxon>Mycobacteriales</taxon>
        <taxon>Mycobacteriaceae</taxon>
        <taxon>Mycobacterium</taxon>
    </lineage>
</organism>